<dbReference type="KEGG" id="bpt:Bpet0603"/>
<gene>
    <name evidence="1" type="ordered locus">Bpet0603</name>
</gene>
<protein>
    <submittedName>
        <fullName evidence="1">Uncharacterized protein</fullName>
    </submittedName>
</protein>
<reference evidence="1 2" key="1">
    <citation type="journal article" date="2008" name="BMC Genomics">
        <title>The missing link: Bordetella petrii is endowed with both the metabolic versatility of environmental bacteria and virulence traits of pathogenic Bordetellae.</title>
        <authorList>
            <person name="Gross R."/>
            <person name="Guzman C.A."/>
            <person name="Sebaihia M."/>
            <person name="Martins Dos Santos V.A."/>
            <person name="Pieper D.H."/>
            <person name="Koebnik R."/>
            <person name="Lechner M."/>
            <person name="Bartels D."/>
            <person name="Buhrmester J."/>
            <person name="Choudhuri J.V."/>
            <person name="Ebensen T."/>
            <person name="Gaigalat L."/>
            <person name="Herrmann S."/>
            <person name="Khachane A.N."/>
            <person name="Larisch C."/>
            <person name="Link S."/>
            <person name="Linke B."/>
            <person name="Meyer F."/>
            <person name="Mormann S."/>
            <person name="Nakunst D."/>
            <person name="Rueckert C."/>
            <person name="Schneiker-Bekel S."/>
            <person name="Schulze K."/>
            <person name="Vorhoelter F.J."/>
            <person name="Yevsa T."/>
            <person name="Engle J.T."/>
            <person name="Goldman W.E."/>
            <person name="Puehler A."/>
            <person name="Goebel U.B."/>
            <person name="Goesmann A."/>
            <person name="Bloecker H."/>
            <person name="Kaiser O."/>
            <person name="Martinez-Arias R."/>
        </authorList>
    </citation>
    <scope>NUCLEOTIDE SEQUENCE [LARGE SCALE GENOMIC DNA]</scope>
    <source>
        <strain evidence="2">ATCC BAA-461 / DSM 12804 / CCUG 43448 / CIP 107267 / Se-1111R</strain>
    </source>
</reference>
<dbReference type="AlphaFoldDB" id="A9I259"/>
<dbReference type="EMBL" id="AM902716">
    <property type="protein sequence ID" value="CAP40935.1"/>
    <property type="molecule type" value="Genomic_DNA"/>
</dbReference>
<evidence type="ECO:0000313" key="2">
    <source>
        <dbReference type="Proteomes" id="UP000001225"/>
    </source>
</evidence>
<proteinExistence type="predicted"/>
<dbReference type="GO" id="GO:0003824">
    <property type="term" value="F:catalytic activity"/>
    <property type="evidence" value="ECO:0007669"/>
    <property type="project" value="UniProtKB-ARBA"/>
</dbReference>
<dbReference type="InterPro" id="IPR025157">
    <property type="entry name" value="Hemagglutinin_rpt"/>
</dbReference>
<dbReference type="eggNOG" id="COG3210">
    <property type="taxonomic scope" value="Bacteria"/>
</dbReference>
<dbReference type="Pfam" id="PF13332">
    <property type="entry name" value="Fil_haemagg_2"/>
    <property type="match status" value="1"/>
</dbReference>
<evidence type="ECO:0000313" key="1">
    <source>
        <dbReference type="EMBL" id="CAP40935.1"/>
    </source>
</evidence>
<organism evidence="1 2">
    <name type="scientific">Bordetella petrii (strain ATCC BAA-461 / DSM 12804 / CCUG 43448 / CIP 107267 / Se-1111R)</name>
    <dbReference type="NCBI Taxonomy" id="340100"/>
    <lineage>
        <taxon>Bacteria</taxon>
        <taxon>Pseudomonadati</taxon>
        <taxon>Pseudomonadota</taxon>
        <taxon>Betaproteobacteria</taxon>
        <taxon>Burkholderiales</taxon>
        <taxon>Alcaligenaceae</taxon>
        <taxon>Bordetella</taxon>
    </lineage>
</organism>
<accession>A9I259</accession>
<dbReference type="Proteomes" id="UP000001225">
    <property type="component" value="Chromosome"/>
</dbReference>
<dbReference type="STRING" id="94624.Bpet0603"/>
<keyword evidence="2" id="KW-1185">Reference proteome</keyword>
<sequence>MGAAGKAAQIVADVGGDLLVQSLQDSSRYDSKQTSVGFGASACVTGCVGGSVSANAGAGKMHSEYDSVTQQAGLWAGDGGFQVKVGENTTLRRLSRQLEPDSCGL</sequence>
<name>A9I259_BORPD</name>